<proteinExistence type="predicted"/>
<protein>
    <submittedName>
        <fullName evidence="2">Uncharacterized protein</fullName>
    </submittedName>
</protein>
<organism evidence="2 3">
    <name type="scientific">Triangularia setosa</name>
    <dbReference type="NCBI Taxonomy" id="2587417"/>
    <lineage>
        <taxon>Eukaryota</taxon>
        <taxon>Fungi</taxon>
        <taxon>Dikarya</taxon>
        <taxon>Ascomycota</taxon>
        <taxon>Pezizomycotina</taxon>
        <taxon>Sordariomycetes</taxon>
        <taxon>Sordariomycetidae</taxon>
        <taxon>Sordariales</taxon>
        <taxon>Podosporaceae</taxon>
        <taxon>Triangularia</taxon>
    </lineage>
</organism>
<reference evidence="2" key="1">
    <citation type="journal article" date="2023" name="Mol. Phylogenet. Evol.">
        <title>Genome-scale phylogeny and comparative genomics of the fungal order Sordariales.</title>
        <authorList>
            <person name="Hensen N."/>
            <person name="Bonometti L."/>
            <person name="Westerberg I."/>
            <person name="Brannstrom I.O."/>
            <person name="Guillou S."/>
            <person name="Cros-Aarteil S."/>
            <person name="Calhoun S."/>
            <person name="Haridas S."/>
            <person name="Kuo A."/>
            <person name="Mondo S."/>
            <person name="Pangilinan J."/>
            <person name="Riley R."/>
            <person name="LaButti K."/>
            <person name="Andreopoulos B."/>
            <person name="Lipzen A."/>
            <person name="Chen C."/>
            <person name="Yan M."/>
            <person name="Daum C."/>
            <person name="Ng V."/>
            <person name="Clum A."/>
            <person name="Steindorff A."/>
            <person name="Ohm R.A."/>
            <person name="Martin F."/>
            <person name="Silar P."/>
            <person name="Natvig D.O."/>
            <person name="Lalanne C."/>
            <person name="Gautier V."/>
            <person name="Ament-Velasquez S.L."/>
            <person name="Kruys A."/>
            <person name="Hutchinson M.I."/>
            <person name="Powell A.J."/>
            <person name="Barry K."/>
            <person name="Miller A.N."/>
            <person name="Grigoriev I.V."/>
            <person name="Debuchy R."/>
            <person name="Gladieux P."/>
            <person name="Hiltunen Thoren M."/>
            <person name="Johannesson H."/>
        </authorList>
    </citation>
    <scope>NUCLEOTIDE SEQUENCE</scope>
    <source>
        <strain evidence="2">CBS 892.96</strain>
    </source>
</reference>
<keyword evidence="3" id="KW-1185">Reference proteome</keyword>
<keyword evidence="1" id="KW-0812">Transmembrane</keyword>
<keyword evidence="1" id="KW-0472">Membrane</keyword>
<keyword evidence="1" id="KW-1133">Transmembrane helix</keyword>
<dbReference type="Proteomes" id="UP001302321">
    <property type="component" value="Unassembled WGS sequence"/>
</dbReference>
<dbReference type="EMBL" id="MU866177">
    <property type="protein sequence ID" value="KAK4177040.1"/>
    <property type="molecule type" value="Genomic_DNA"/>
</dbReference>
<evidence type="ECO:0000313" key="3">
    <source>
        <dbReference type="Proteomes" id="UP001302321"/>
    </source>
</evidence>
<evidence type="ECO:0000313" key="2">
    <source>
        <dbReference type="EMBL" id="KAK4177040.1"/>
    </source>
</evidence>
<evidence type="ECO:0000256" key="1">
    <source>
        <dbReference type="SAM" id="Phobius"/>
    </source>
</evidence>
<feature type="transmembrane region" description="Helical" evidence="1">
    <location>
        <begin position="12"/>
        <end position="32"/>
    </location>
</feature>
<dbReference type="AlphaFoldDB" id="A0AAN7A8F8"/>
<gene>
    <name evidence="2" type="ORF">QBC36DRAFT_140769</name>
</gene>
<comment type="caution">
    <text evidence="2">The sequence shown here is derived from an EMBL/GenBank/DDBJ whole genome shotgun (WGS) entry which is preliminary data.</text>
</comment>
<sequence length="82" mass="9149">MGRNRPPQVHDLGLYLSLMLHCLWASALFLSWPVVFLSLDPFDDIHRHPGVDMRSTTRILQEDAQNNGAEMADSKSAGRCAA</sequence>
<reference evidence="2" key="2">
    <citation type="submission" date="2023-05" db="EMBL/GenBank/DDBJ databases">
        <authorList>
            <consortium name="Lawrence Berkeley National Laboratory"/>
            <person name="Steindorff A."/>
            <person name="Hensen N."/>
            <person name="Bonometti L."/>
            <person name="Westerberg I."/>
            <person name="Brannstrom I.O."/>
            <person name="Guillou S."/>
            <person name="Cros-Aarteil S."/>
            <person name="Calhoun S."/>
            <person name="Haridas S."/>
            <person name="Kuo A."/>
            <person name="Mondo S."/>
            <person name="Pangilinan J."/>
            <person name="Riley R."/>
            <person name="Labutti K."/>
            <person name="Andreopoulos B."/>
            <person name="Lipzen A."/>
            <person name="Chen C."/>
            <person name="Yanf M."/>
            <person name="Daum C."/>
            <person name="Ng V."/>
            <person name="Clum A."/>
            <person name="Ohm R."/>
            <person name="Martin F."/>
            <person name="Silar P."/>
            <person name="Natvig D."/>
            <person name="Lalanne C."/>
            <person name="Gautier V."/>
            <person name="Ament-Velasquez S.L."/>
            <person name="Kruys A."/>
            <person name="Hutchinson M.I."/>
            <person name="Powell A.J."/>
            <person name="Barry K."/>
            <person name="Miller A.N."/>
            <person name="Grigoriev I.V."/>
            <person name="Debuchy R."/>
            <person name="Gladieux P."/>
            <person name="Thoren M.H."/>
            <person name="Johannesson H."/>
        </authorList>
    </citation>
    <scope>NUCLEOTIDE SEQUENCE</scope>
    <source>
        <strain evidence="2">CBS 892.96</strain>
    </source>
</reference>
<name>A0AAN7A8F8_9PEZI</name>
<accession>A0AAN7A8F8</accession>